<comment type="caution">
    <text evidence="2">The sequence shown here is derived from an EMBL/GenBank/DDBJ whole genome shotgun (WGS) entry which is preliminary data.</text>
</comment>
<feature type="region of interest" description="Disordered" evidence="1">
    <location>
        <begin position="1"/>
        <end position="20"/>
    </location>
</feature>
<protein>
    <submittedName>
        <fullName evidence="2">Uncharacterized protein</fullName>
    </submittedName>
</protein>
<organism evidence="2 3">
    <name type="scientific">Posidoniimonas polymericola</name>
    <dbReference type="NCBI Taxonomy" id="2528002"/>
    <lineage>
        <taxon>Bacteria</taxon>
        <taxon>Pseudomonadati</taxon>
        <taxon>Planctomycetota</taxon>
        <taxon>Planctomycetia</taxon>
        <taxon>Pirellulales</taxon>
        <taxon>Lacipirellulaceae</taxon>
        <taxon>Posidoniimonas</taxon>
    </lineage>
</organism>
<evidence type="ECO:0000313" key="3">
    <source>
        <dbReference type="Proteomes" id="UP000318478"/>
    </source>
</evidence>
<dbReference type="RefSeq" id="WP_197527799.1">
    <property type="nucleotide sequence ID" value="NZ_SJPO01000003.1"/>
</dbReference>
<proteinExistence type="predicted"/>
<sequence>MPTTTSVEAPPPRPAAHKKGGLGTLASTAICGNDITSSCLYVSALAILYGGRWAPLALLMVAALL</sequence>
<reference evidence="2 3" key="1">
    <citation type="submission" date="2019-02" db="EMBL/GenBank/DDBJ databases">
        <title>Deep-cultivation of Planctomycetes and their phenomic and genomic characterization uncovers novel biology.</title>
        <authorList>
            <person name="Wiegand S."/>
            <person name="Jogler M."/>
            <person name="Boedeker C."/>
            <person name="Pinto D."/>
            <person name="Vollmers J."/>
            <person name="Rivas-Marin E."/>
            <person name="Kohn T."/>
            <person name="Peeters S.H."/>
            <person name="Heuer A."/>
            <person name="Rast P."/>
            <person name="Oberbeckmann S."/>
            <person name="Bunk B."/>
            <person name="Jeske O."/>
            <person name="Meyerdierks A."/>
            <person name="Storesund J.E."/>
            <person name="Kallscheuer N."/>
            <person name="Luecker S."/>
            <person name="Lage O.M."/>
            <person name="Pohl T."/>
            <person name="Merkel B.J."/>
            <person name="Hornburger P."/>
            <person name="Mueller R.-W."/>
            <person name="Bruemmer F."/>
            <person name="Labrenz M."/>
            <person name="Spormann A.M."/>
            <person name="Op Den Camp H."/>
            <person name="Overmann J."/>
            <person name="Amann R."/>
            <person name="Jetten M.S.M."/>
            <person name="Mascher T."/>
            <person name="Medema M.H."/>
            <person name="Devos D.P."/>
            <person name="Kaster A.-K."/>
            <person name="Ovreas L."/>
            <person name="Rohde M."/>
            <person name="Galperin M.Y."/>
            <person name="Jogler C."/>
        </authorList>
    </citation>
    <scope>NUCLEOTIDE SEQUENCE [LARGE SCALE GENOMIC DNA]</scope>
    <source>
        <strain evidence="2 3">Pla123a</strain>
    </source>
</reference>
<accession>A0A5C5YSS4</accession>
<dbReference type="Proteomes" id="UP000318478">
    <property type="component" value="Unassembled WGS sequence"/>
</dbReference>
<gene>
    <name evidence="2" type="ORF">Pla123a_17250</name>
</gene>
<dbReference type="AlphaFoldDB" id="A0A5C5YSS4"/>
<evidence type="ECO:0000256" key="1">
    <source>
        <dbReference type="SAM" id="MobiDB-lite"/>
    </source>
</evidence>
<keyword evidence="3" id="KW-1185">Reference proteome</keyword>
<dbReference type="EMBL" id="SJPO01000003">
    <property type="protein sequence ID" value="TWT77926.1"/>
    <property type="molecule type" value="Genomic_DNA"/>
</dbReference>
<evidence type="ECO:0000313" key="2">
    <source>
        <dbReference type="EMBL" id="TWT77926.1"/>
    </source>
</evidence>
<name>A0A5C5YSS4_9BACT</name>